<dbReference type="GO" id="GO:0016887">
    <property type="term" value="F:ATP hydrolysis activity"/>
    <property type="evidence" value="ECO:0007669"/>
    <property type="project" value="InterPro"/>
</dbReference>
<dbReference type="InterPro" id="IPR037198">
    <property type="entry name" value="MutL_C_sf"/>
</dbReference>
<dbReference type="PANTHER" id="PTHR10073:SF47">
    <property type="entry name" value="DNA MISMATCH REPAIR PROTEIN MLH3"/>
    <property type="match status" value="1"/>
</dbReference>
<evidence type="ECO:0000313" key="3">
    <source>
        <dbReference type="Ensembl" id="ENSDCDP00010041997.1"/>
    </source>
</evidence>
<keyword evidence="4" id="KW-1185">Reference proteome</keyword>
<dbReference type="Gene3D" id="3.30.1540.20">
    <property type="entry name" value="MutL, C-terminal domain, dimerisation subdomain"/>
    <property type="match status" value="1"/>
</dbReference>
<dbReference type="SMART" id="SM00853">
    <property type="entry name" value="MutL_C"/>
    <property type="match status" value="1"/>
</dbReference>
<dbReference type="GO" id="GO:0005524">
    <property type="term" value="F:ATP binding"/>
    <property type="evidence" value="ECO:0007669"/>
    <property type="project" value="InterPro"/>
</dbReference>
<dbReference type="GO" id="GO:0032300">
    <property type="term" value="C:mismatch repair complex"/>
    <property type="evidence" value="ECO:0007669"/>
    <property type="project" value="InterPro"/>
</dbReference>
<dbReference type="Ensembl" id="ENSDCDT00010052027.1">
    <property type="protein sequence ID" value="ENSDCDP00010041997.1"/>
    <property type="gene ID" value="ENSDCDG00010026538.1"/>
</dbReference>
<evidence type="ECO:0000256" key="1">
    <source>
        <dbReference type="SAM" id="MobiDB-lite"/>
    </source>
</evidence>
<protein>
    <recommendedName>
        <fullName evidence="2">MutL C-terminal dimerisation domain-containing protein</fullName>
    </recommendedName>
</protein>
<reference evidence="3 4" key="1">
    <citation type="submission" date="2020-06" db="EMBL/GenBank/DDBJ databases">
        <authorList>
            <consortium name="Wellcome Sanger Institute Data Sharing"/>
        </authorList>
    </citation>
    <scope>NUCLEOTIDE SEQUENCE [LARGE SCALE GENOMIC DNA]</scope>
</reference>
<dbReference type="GeneTree" id="ENSGT00800000124176"/>
<evidence type="ECO:0000259" key="2">
    <source>
        <dbReference type="SMART" id="SM00853"/>
    </source>
</evidence>
<accession>A0A8C4AAG4</accession>
<dbReference type="GO" id="GO:0140664">
    <property type="term" value="F:ATP-dependent DNA damage sensor activity"/>
    <property type="evidence" value="ECO:0007669"/>
    <property type="project" value="InterPro"/>
</dbReference>
<dbReference type="PANTHER" id="PTHR10073">
    <property type="entry name" value="DNA MISMATCH REPAIR PROTEIN MLH, PMS, MUTL"/>
    <property type="match status" value="1"/>
</dbReference>
<dbReference type="Pfam" id="PF08676">
    <property type="entry name" value="MutL_C"/>
    <property type="match status" value="1"/>
</dbReference>
<proteinExistence type="predicted"/>
<feature type="compositionally biased region" description="Polar residues" evidence="1">
    <location>
        <begin position="33"/>
        <end position="43"/>
    </location>
</feature>
<dbReference type="InterPro" id="IPR042121">
    <property type="entry name" value="MutL_C_regsub"/>
</dbReference>
<feature type="domain" description="MutL C-terminal dimerisation" evidence="2">
    <location>
        <begin position="181"/>
        <end position="359"/>
    </location>
</feature>
<dbReference type="SUPFAM" id="SSF118116">
    <property type="entry name" value="DNA mismatch repair protein MutL"/>
    <property type="match status" value="1"/>
</dbReference>
<dbReference type="InterPro" id="IPR038973">
    <property type="entry name" value="MutL/Mlh/Pms-like"/>
</dbReference>
<feature type="region of interest" description="Disordered" evidence="1">
    <location>
        <begin position="17"/>
        <end position="43"/>
    </location>
</feature>
<dbReference type="Proteomes" id="UP000694580">
    <property type="component" value="Chromosome 10"/>
</dbReference>
<feature type="compositionally biased region" description="Basic and acidic residues" evidence="1">
    <location>
        <begin position="23"/>
        <end position="32"/>
    </location>
</feature>
<dbReference type="AlphaFoldDB" id="A0A8C4AAG4"/>
<dbReference type="GO" id="GO:0006298">
    <property type="term" value="P:mismatch repair"/>
    <property type="evidence" value="ECO:0007669"/>
    <property type="project" value="InterPro"/>
</dbReference>
<dbReference type="Gene3D" id="3.30.1370.100">
    <property type="entry name" value="MutL, C-terminal domain, regulatory subdomain"/>
    <property type="match status" value="1"/>
</dbReference>
<dbReference type="InterPro" id="IPR042120">
    <property type="entry name" value="MutL_C_dimsub"/>
</dbReference>
<dbReference type="InterPro" id="IPR014790">
    <property type="entry name" value="MutL_C"/>
</dbReference>
<gene>
    <name evidence="3" type="primary">ARHGAP28</name>
</gene>
<evidence type="ECO:0000313" key="4">
    <source>
        <dbReference type="Proteomes" id="UP000694580"/>
    </source>
</evidence>
<name>A0A8C4AAG4_9TELE</name>
<dbReference type="Ensembl" id="ENSDCDT00010019998.1">
    <property type="protein sequence ID" value="ENSDCDP00010018905.1"/>
    <property type="gene ID" value="ENSDCDG00010008573.1"/>
</dbReference>
<reference evidence="3" key="2">
    <citation type="submission" date="2025-05" db="UniProtKB">
        <authorList>
            <consortium name="Ensembl"/>
        </authorList>
    </citation>
    <scope>IDENTIFICATION</scope>
</reference>
<sequence>MDSCCESCETAHILQCADPPDEPVGRSGEDASHSQSRTVTEPQSITGHLMSAEVVDTQEMSTICRATTSSALVTDGFERLVYTGKVKEVAKQERTAKEGTQDSCTSGVANMAVSVLSKKGDSENPNSLSSQFSEWNNPVFARPPNVALDVTRGQAESLAVKIHNILFPYCFTKDMIHTMKVINQVDKKFLACLIKTEDQETKDYNEPEGSLLVLVDQHAAHERIRLEGLVADSYEEDPENSGQKRLSCSTVSPPLEVSVSEEEIRLLSCEPLLRRLGLEVEFPQTGKCCVLLGKLPVCFMEKESNELRRGRTSVIMSLAEVSFILLRSTGRVRGTLPLTVHNVLASQACHGAIKFNHVLSSDECRSLVGSLSYCQLPFQCAHGRPSITPLVDLRHLDDHEQSKPNLRKLRGMYRAWLLYGKKK</sequence>
<organism evidence="3 4">
    <name type="scientific">Denticeps clupeoides</name>
    <name type="common">denticle herring</name>
    <dbReference type="NCBI Taxonomy" id="299321"/>
    <lineage>
        <taxon>Eukaryota</taxon>
        <taxon>Metazoa</taxon>
        <taxon>Chordata</taxon>
        <taxon>Craniata</taxon>
        <taxon>Vertebrata</taxon>
        <taxon>Euteleostomi</taxon>
        <taxon>Actinopterygii</taxon>
        <taxon>Neopterygii</taxon>
        <taxon>Teleostei</taxon>
        <taxon>Clupei</taxon>
        <taxon>Clupeiformes</taxon>
        <taxon>Denticipitoidei</taxon>
        <taxon>Denticipitidae</taxon>
        <taxon>Denticeps</taxon>
    </lineage>
</organism>